<sequence>MAKGVSQTDPTDLSNLSVEPSSDINVEFNSSLTPDAISSPNISAAPDATPRETTDASNLGVTPQTTEVTVAVNSAVPEELVSPLPTRGPRPVIARGTGRPRRGAPAGRPTSAAGVEAANTVIPSVTSEETPAAQISAPASQPPPRLLLAVRPPPLTPATPTPSLTPTAISVDTPTNLLSNRVAQEAQLREMMKASIAKNKAPVQTPSPVVGSEAGNPQPGRPSRGQGRGTSAQSAGRGASSNPATGPQVGGRGSNLAGAARGLTITGRGRGGGTTSNATGAVSTAGRGVGILGRGRGRGNPAASTTTNEGV</sequence>
<keyword evidence="3" id="KW-1185">Reference proteome</keyword>
<protein>
    <submittedName>
        <fullName evidence="2">Uncharacterized protein</fullName>
    </submittedName>
</protein>
<gene>
    <name evidence="2" type="ORF">M427DRAFT_429860</name>
</gene>
<dbReference type="AlphaFoldDB" id="A0A139ASR2"/>
<evidence type="ECO:0000313" key="2">
    <source>
        <dbReference type="EMBL" id="KXS19781.1"/>
    </source>
</evidence>
<organism evidence="2 3">
    <name type="scientific">Gonapodya prolifera (strain JEL478)</name>
    <name type="common">Monoblepharis prolifera</name>
    <dbReference type="NCBI Taxonomy" id="1344416"/>
    <lineage>
        <taxon>Eukaryota</taxon>
        <taxon>Fungi</taxon>
        <taxon>Fungi incertae sedis</taxon>
        <taxon>Chytridiomycota</taxon>
        <taxon>Chytridiomycota incertae sedis</taxon>
        <taxon>Monoblepharidomycetes</taxon>
        <taxon>Monoblepharidales</taxon>
        <taxon>Gonapodyaceae</taxon>
        <taxon>Gonapodya</taxon>
    </lineage>
</organism>
<proteinExistence type="predicted"/>
<feature type="compositionally biased region" description="Low complexity" evidence="1">
    <location>
        <begin position="103"/>
        <end position="114"/>
    </location>
</feature>
<dbReference type="Proteomes" id="UP000070544">
    <property type="component" value="Unassembled WGS sequence"/>
</dbReference>
<evidence type="ECO:0000256" key="1">
    <source>
        <dbReference type="SAM" id="MobiDB-lite"/>
    </source>
</evidence>
<name>A0A139ASR2_GONPJ</name>
<feature type="compositionally biased region" description="Pro residues" evidence="1">
    <location>
        <begin position="140"/>
        <end position="160"/>
    </location>
</feature>
<feature type="compositionally biased region" description="Low complexity" evidence="1">
    <location>
        <begin position="215"/>
        <end position="225"/>
    </location>
</feature>
<feature type="region of interest" description="Disordered" evidence="1">
    <location>
        <begin position="1"/>
        <end position="63"/>
    </location>
</feature>
<feature type="compositionally biased region" description="Low complexity" evidence="1">
    <location>
        <begin position="275"/>
        <end position="286"/>
    </location>
</feature>
<feature type="compositionally biased region" description="Low complexity" evidence="1">
    <location>
        <begin position="257"/>
        <end position="267"/>
    </location>
</feature>
<feature type="compositionally biased region" description="Polar residues" evidence="1">
    <location>
        <begin position="302"/>
        <end position="311"/>
    </location>
</feature>
<dbReference type="EMBL" id="KQ965737">
    <property type="protein sequence ID" value="KXS19781.1"/>
    <property type="molecule type" value="Genomic_DNA"/>
</dbReference>
<feature type="compositionally biased region" description="Polar residues" evidence="1">
    <location>
        <begin position="1"/>
        <end position="42"/>
    </location>
</feature>
<accession>A0A139ASR2</accession>
<feature type="compositionally biased region" description="Polar residues" evidence="1">
    <location>
        <begin position="230"/>
        <end position="245"/>
    </location>
</feature>
<feature type="compositionally biased region" description="Polar residues" evidence="1">
    <location>
        <begin position="170"/>
        <end position="182"/>
    </location>
</feature>
<evidence type="ECO:0000313" key="3">
    <source>
        <dbReference type="Proteomes" id="UP000070544"/>
    </source>
</evidence>
<feature type="region of interest" description="Disordered" evidence="1">
    <location>
        <begin position="79"/>
        <end position="311"/>
    </location>
</feature>
<reference evidence="2 3" key="1">
    <citation type="journal article" date="2015" name="Genome Biol. Evol.">
        <title>Phylogenomic analyses indicate that early fungi evolved digesting cell walls of algal ancestors of land plants.</title>
        <authorList>
            <person name="Chang Y."/>
            <person name="Wang S."/>
            <person name="Sekimoto S."/>
            <person name="Aerts A.L."/>
            <person name="Choi C."/>
            <person name="Clum A."/>
            <person name="LaButti K.M."/>
            <person name="Lindquist E.A."/>
            <person name="Yee Ngan C."/>
            <person name="Ohm R.A."/>
            <person name="Salamov A.A."/>
            <person name="Grigoriev I.V."/>
            <person name="Spatafora J.W."/>
            <person name="Berbee M.L."/>
        </authorList>
    </citation>
    <scope>NUCLEOTIDE SEQUENCE [LARGE SCALE GENOMIC DNA]</scope>
    <source>
        <strain evidence="2 3">JEL478</strain>
    </source>
</reference>